<dbReference type="CDD" id="cd06533">
    <property type="entry name" value="Glyco_transf_WecG_TagA"/>
    <property type="match status" value="1"/>
</dbReference>
<gene>
    <name evidence="3" type="ORF">ACFONL_09360</name>
</gene>
<dbReference type="InterPro" id="IPR004629">
    <property type="entry name" value="WecG_TagA_CpsF"/>
</dbReference>
<evidence type="ECO:0000313" key="4">
    <source>
        <dbReference type="Proteomes" id="UP001595704"/>
    </source>
</evidence>
<keyword evidence="4" id="KW-1185">Reference proteome</keyword>
<dbReference type="NCBIfam" id="TIGR00696">
    <property type="entry name" value="wecG_tagA_cpsF"/>
    <property type="match status" value="1"/>
</dbReference>
<reference evidence="4" key="1">
    <citation type="journal article" date="2019" name="Int. J. Syst. Evol. Microbiol.">
        <title>The Global Catalogue of Microorganisms (GCM) 10K type strain sequencing project: providing services to taxonomists for standard genome sequencing and annotation.</title>
        <authorList>
            <consortium name="The Broad Institute Genomics Platform"/>
            <consortium name="The Broad Institute Genome Sequencing Center for Infectious Disease"/>
            <person name="Wu L."/>
            <person name="Ma J."/>
        </authorList>
    </citation>
    <scope>NUCLEOTIDE SEQUENCE [LARGE SCALE GENOMIC DNA]</scope>
    <source>
        <strain evidence="4">KCTC 42282</strain>
    </source>
</reference>
<evidence type="ECO:0000313" key="3">
    <source>
        <dbReference type="EMBL" id="MFC3637581.1"/>
    </source>
</evidence>
<keyword evidence="2" id="KW-0808">Transferase</keyword>
<dbReference type="PANTHER" id="PTHR34136:SF1">
    <property type="entry name" value="UDP-N-ACETYL-D-MANNOSAMINURONIC ACID TRANSFERASE"/>
    <property type="match status" value="1"/>
</dbReference>
<dbReference type="EMBL" id="JBHRYC010000040">
    <property type="protein sequence ID" value="MFC3637581.1"/>
    <property type="molecule type" value="Genomic_DNA"/>
</dbReference>
<name>A0ABV7UGA9_9HYPH</name>
<dbReference type="Pfam" id="PF03808">
    <property type="entry name" value="Glyco_tran_WecG"/>
    <property type="match status" value="1"/>
</dbReference>
<dbReference type="Proteomes" id="UP001595704">
    <property type="component" value="Unassembled WGS sequence"/>
</dbReference>
<protein>
    <submittedName>
        <fullName evidence="3">WecB/TagA/CpsF family glycosyltransferase</fullName>
    </submittedName>
</protein>
<keyword evidence="1" id="KW-0328">Glycosyltransferase</keyword>
<organism evidence="3 4">
    <name type="scientific">Camelimonas fluminis</name>
    <dbReference type="NCBI Taxonomy" id="1576911"/>
    <lineage>
        <taxon>Bacteria</taxon>
        <taxon>Pseudomonadati</taxon>
        <taxon>Pseudomonadota</taxon>
        <taxon>Alphaproteobacteria</taxon>
        <taxon>Hyphomicrobiales</taxon>
        <taxon>Chelatococcaceae</taxon>
        <taxon>Camelimonas</taxon>
    </lineage>
</organism>
<evidence type="ECO:0000256" key="1">
    <source>
        <dbReference type="ARBA" id="ARBA00022676"/>
    </source>
</evidence>
<evidence type="ECO:0000256" key="2">
    <source>
        <dbReference type="ARBA" id="ARBA00022679"/>
    </source>
</evidence>
<dbReference type="RefSeq" id="WP_210319884.1">
    <property type="nucleotide sequence ID" value="NZ_BNCG01000019.1"/>
</dbReference>
<comment type="caution">
    <text evidence="3">The sequence shown here is derived from an EMBL/GenBank/DDBJ whole genome shotgun (WGS) entry which is preliminary data.</text>
</comment>
<accession>A0ABV7UGA9</accession>
<sequence>MRAGPGLRVAFLNAHLSNQCARDPAMQRGLRSFLVLNDGVGVDLARRLLYGAKFRQNLNGTDFITAFLDRTTANLRIFLLGAHADVVAQAAGRLDREWPRHEVVGFHHGFLDGTDEEALAELISRTRPDLMLVGMGNPRQEQWIARHIPEVSPCAMATGAWFDFYSRSIPRAPRWVRAMRAEWVYRLCREPRRLAGRYLVGNGVFLVRLARCWLTRSVRSRAGDNSR</sequence>
<dbReference type="PANTHER" id="PTHR34136">
    <property type="match status" value="1"/>
</dbReference>
<proteinExistence type="predicted"/>